<protein>
    <submittedName>
        <fullName evidence="3">Kinesin-related protein 1</fullName>
    </submittedName>
</protein>
<evidence type="ECO:0000313" key="4">
    <source>
        <dbReference type="Proteomes" id="UP000324222"/>
    </source>
</evidence>
<dbReference type="InterPro" id="IPR008984">
    <property type="entry name" value="SMAD_FHA_dom_sf"/>
</dbReference>
<dbReference type="Proteomes" id="UP000324222">
    <property type="component" value="Unassembled WGS sequence"/>
</dbReference>
<keyword evidence="4" id="KW-1185">Reference proteome</keyword>
<feature type="coiled-coil region" evidence="1">
    <location>
        <begin position="23"/>
        <end position="85"/>
    </location>
</feature>
<dbReference type="Gene3D" id="2.60.200.20">
    <property type="match status" value="1"/>
</dbReference>
<reference evidence="3 4" key="1">
    <citation type="submission" date="2019-05" db="EMBL/GenBank/DDBJ databases">
        <title>Another draft genome of Portunus trituberculatus and its Hox gene families provides insights of decapod evolution.</title>
        <authorList>
            <person name="Jeong J.-H."/>
            <person name="Song I."/>
            <person name="Kim S."/>
            <person name="Choi T."/>
            <person name="Kim D."/>
            <person name="Ryu S."/>
            <person name="Kim W."/>
        </authorList>
    </citation>
    <scope>NUCLEOTIDE SEQUENCE [LARGE SCALE GENOMIC DNA]</scope>
    <source>
        <tissue evidence="3">Muscle</tissue>
    </source>
</reference>
<proteinExistence type="predicted"/>
<dbReference type="EMBL" id="VSRR010018760">
    <property type="protein sequence ID" value="MPC61664.1"/>
    <property type="molecule type" value="Genomic_DNA"/>
</dbReference>
<sequence>MGEDELVEEQNHNSEEGDRDKILMEKERHILEREKEMNQLIEAKEREILLLREQVRCHQVLNEKTKSLEQRLKETEMQQQQALDTLRQMGVAEKNEGGPVLINLNEDPQLSEKLSYKLKIGTTCIGSSDCDLLLPGLHTDNVHW</sequence>
<keyword evidence="1" id="KW-0175">Coiled coil</keyword>
<feature type="compositionally biased region" description="Basic and acidic residues" evidence="2">
    <location>
        <begin position="9"/>
        <end position="23"/>
    </location>
</feature>
<feature type="region of interest" description="Disordered" evidence="2">
    <location>
        <begin position="1"/>
        <end position="23"/>
    </location>
</feature>
<dbReference type="AlphaFoldDB" id="A0A5B7GYI2"/>
<name>A0A5B7GYI2_PORTR</name>
<dbReference type="SUPFAM" id="SSF49879">
    <property type="entry name" value="SMAD/FHA domain"/>
    <property type="match status" value="1"/>
</dbReference>
<gene>
    <name evidence="3" type="primary">kif1</name>
    <name evidence="3" type="ORF">E2C01_055739</name>
</gene>
<organism evidence="3 4">
    <name type="scientific">Portunus trituberculatus</name>
    <name type="common">Swimming crab</name>
    <name type="synonym">Neptunus trituberculatus</name>
    <dbReference type="NCBI Taxonomy" id="210409"/>
    <lineage>
        <taxon>Eukaryota</taxon>
        <taxon>Metazoa</taxon>
        <taxon>Ecdysozoa</taxon>
        <taxon>Arthropoda</taxon>
        <taxon>Crustacea</taxon>
        <taxon>Multicrustacea</taxon>
        <taxon>Malacostraca</taxon>
        <taxon>Eumalacostraca</taxon>
        <taxon>Eucarida</taxon>
        <taxon>Decapoda</taxon>
        <taxon>Pleocyemata</taxon>
        <taxon>Brachyura</taxon>
        <taxon>Eubrachyura</taxon>
        <taxon>Portunoidea</taxon>
        <taxon>Portunidae</taxon>
        <taxon>Portuninae</taxon>
        <taxon>Portunus</taxon>
    </lineage>
</organism>
<evidence type="ECO:0000256" key="2">
    <source>
        <dbReference type="SAM" id="MobiDB-lite"/>
    </source>
</evidence>
<evidence type="ECO:0000256" key="1">
    <source>
        <dbReference type="SAM" id="Coils"/>
    </source>
</evidence>
<dbReference type="OrthoDB" id="3176171at2759"/>
<comment type="caution">
    <text evidence="3">The sequence shown here is derived from an EMBL/GenBank/DDBJ whole genome shotgun (WGS) entry which is preliminary data.</text>
</comment>
<accession>A0A5B7GYI2</accession>
<evidence type="ECO:0000313" key="3">
    <source>
        <dbReference type="EMBL" id="MPC61664.1"/>
    </source>
</evidence>